<evidence type="ECO:0000256" key="4">
    <source>
        <dbReference type="ARBA" id="ARBA00023125"/>
    </source>
</evidence>
<dbReference type="EMBL" id="OZ035840">
    <property type="protein sequence ID" value="CAL1587603.1"/>
    <property type="molecule type" value="Genomic_DNA"/>
</dbReference>
<dbReference type="InterPro" id="IPR026521">
    <property type="entry name" value="THAP2"/>
</dbReference>
<keyword evidence="1" id="KW-0479">Metal-binding</keyword>
<dbReference type="AlphaFoldDB" id="A0AAV2KGF3"/>
<evidence type="ECO:0000256" key="6">
    <source>
        <dbReference type="SAM" id="MobiDB-lite"/>
    </source>
</evidence>
<dbReference type="SMART" id="SM00980">
    <property type="entry name" value="THAP"/>
    <property type="match status" value="1"/>
</dbReference>
<keyword evidence="3" id="KW-0862">Zinc</keyword>
<organism evidence="8 9">
    <name type="scientific">Knipowitschia caucasica</name>
    <name type="common">Caucasian dwarf goby</name>
    <name type="synonym">Pomatoschistus caucasicus</name>
    <dbReference type="NCBI Taxonomy" id="637954"/>
    <lineage>
        <taxon>Eukaryota</taxon>
        <taxon>Metazoa</taxon>
        <taxon>Chordata</taxon>
        <taxon>Craniata</taxon>
        <taxon>Vertebrata</taxon>
        <taxon>Euteleostomi</taxon>
        <taxon>Actinopterygii</taxon>
        <taxon>Neopterygii</taxon>
        <taxon>Teleostei</taxon>
        <taxon>Neoteleostei</taxon>
        <taxon>Acanthomorphata</taxon>
        <taxon>Gobiaria</taxon>
        <taxon>Gobiiformes</taxon>
        <taxon>Gobioidei</taxon>
        <taxon>Gobiidae</taxon>
        <taxon>Gobiinae</taxon>
        <taxon>Knipowitschia</taxon>
    </lineage>
</organism>
<dbReference type="GO" id="GO:0008270">
    <property type="term" value="F:zinc ion binding"/>
    <property type="evidence" value="ECO:0007669"/>
    <property type="project" value="UniProtKB-KW"/>
</dbReference>
<evidence type="ECO:0000256" key="2">
    <source>
        <dbReference type="ARBA" id="ARBA00022771"/>
    </source>
</evidence>
<gene>
    <name evidence="8" type="ORF">KC01_LOCUS17551</name>
</gene>
<dbReference type="SUPFAM" id="SSF57716">
    <property type="entry name" value="Glucocorticoid receptor-like (DNA-binding domain)"/>
    <property type="match status" value="1"/>
</dbReference>
<dbReference type="PANTHER" id="PTHR47696:SF1">
    <property type="entry name" value="THAP DOMAIN-CONTAINING PROTEIN 2"/>
    <property type="match status" value="1"/>
</dbReference>
<evidence type="ECO:0000313" key="8">
    <source>
        <dbReference type="EMBL" id="CAL1587603.1"/>
    </source>
</evidence>
<name>A0AAV2KGF3_KNICA</name>
<protein>
    <recommendedName>
        <fullName evidence="7">THAP-type domain-containing protein</fullName>
    </recommendedName>
</protein>
<accession>A0AAV2KGF3</accession>
<evidence type="ECO:0000313" key="9">
    <source>
        <dbReference type="Proteomes" id="UP001497482"/>
    </source>
</evidence>
<proteinExistence type="predicted"/>
<feature type="compositionally biased region" description="Basic residues" evidence="6">
    <location>
        <begin position="95"/>
        <end position="108"/>
    </location>
</feature>
<keyword evidence="2 5" id="KW-0863">Zinc-finger</keyword>
<dbReference type="Gene3D" id="6.20.210.20">
    <property type="entry name" value="THAP domain"/>
    <property type="match status" value="1"/>
</dbReference>
<dbReference type="InterPro" id="IPR038441">
    <property type="entry name" value="THAP_Znf_sf"/>
</dbReference>
<reference evidence="8 9" key="1">
    <citation type="submission" date="2024-04" db="EMBL/GenBank/DDBJ databases">
        <authorList>
            <person name="Waldvogel A.-M."/>
            <person name="Schoenle A."/>
        </authorList>
    </citation>
    <scope>NUCLEOTIDE SEQUENCE [LARGE SCALE GENOMIC DNA]</scope>
</reference>
<dbReference type="Proteomes" id="UP001497482">
    <property type="component" value="Chromosome 18"/>
</dbReference>
<evidence type="ECO:0000256" key="3">
    <source>
        <dbReference type="ARBA" id="ARBA00022833"/>
    </source>
</evidence>
<evidence type="ECO:0000259" key="7">
    <source>
        <dbReference type="PROSITE" id="PS50950"/>
    </source>
</evidence>
<evidence type="ECO:0000256" key="1">
    <source>
        <dbReference type="ARBA" id="ARBA00022723"/>
    </source>
</evidence>
<feature type="domain" description="THAP-type" evidence="7">
    <location>
        <begin position="1"/>
        <end position="82"/>
    </location>
</feature>
<feature type="region of interest" description="Disordered" evidence="6">
    <location>
        <begin position="88"/>
        <end position="142"/>
    </location>
</feature>
<dbReference type="PROSITE" id="PS50950">
    <property type="entry name" value="ZF_THAP"/>
    <property type="match status" value="1"/>
</dbReference>
<evidence type="ECO:0000256" key="5">
    <source>
        <dbReference type="PROSITE-ProRule" id="PRU00309"/>
    </source>
</evidence>
<keyword evidence="9" id="KW-1185">Reference proteome</keyword>
<dbReference type="Pfam" id="PF05485">
    <property type="entry name" value="THAP"/>
    <property type="match status" value="1"/>
</dbReference>
<dbReference type="PANTHER" id="PTHR47696">
    <property type="entry name" value="THAP DOMAIN-CONTAINING PROTEIN 2"/>
    <property type="match status" value="1"/>
</dbReference>
<keyword evidence="4 5" id="KW-0238">DNA-binding</keyword>
<dbReference type="GO" id="GO:0003677">
    <property type="term" value="F:DNA binding"/>
    <property type="evidence" value="ECO:0007669"/>
    <property type="project" value="UniProtKB-UniRule"/>
</dbReference>
<sequence length="261" mass="29090">MPPQCGAIGCSNKVDAESKRLGISFHRVPTRPELRALWKKALRRDFEITKYTLICSAHFEEKDMDRTGQTTRLREGVVPSVFNFPLEDAEEQPRRSKRKRIKTKKAGKKLAGSPTKRSGKVYLPEASAPTREPTARKSIRSSARRVMKVEAMEAGLTAAAGPSVAGAAATAGSDAAAGPAFPAEDHHYAIDPDNVKQKLDEAYARIDDLHKQLRNCRDQMRRRDAEFALLLNETEKQNALMHELMEGSELWIFCDKCGAKK</sequence>
<dbReference type="InterPro" id="IPR006612">
    <property type="entry name" value="THAP_Znf"/>
</dbReference>
<dbReference type="SMART" id="SM00692">
    <property type="entry name" value="DM3"/>
    <property type="match status" value="1"/>
</dbReference>